<dbReference type="GO" id="GO:0007005">
    <property type="term" value="P:mitochondrion organization"/>
    <property type="evidence" value="ECO:0007669"/>
    <property type="project" value="InterPro"/>
</dbReference>
<dbReference type="OMA" id="WIDAYSV"/>
<dbReference type="Pfam" id="PF14881">
    <property type="entry name" value="Tubulin_3"/>
    <property type="match status" value="1"/>
</dbReference>
<dbReference type="OrthoDB" id="271881at2759"/>
<protein>
    <submittedName>
        <fullName evidence="7">Uncharacterized protein</fullName>
    </submittedName>
</protein>
<dbReference type="PANTHER" id="PTHR13391">
    <property type="entry name" value="MITOCHONDRIAL DISTRIBUTION REGULATOR MISATO"/>
    <property type="match status" value="1"/>
</dbReference>
<evidence type="ECO:0000313" key="8">
    <source>
        <dbReference type="Proteomes" id="UP000186303"/>
    </source>
</evidence>
<sequence length="564" mass="60401">MRPQETVYLSLGAAANAASMHFWNAQQAYFDFSAQAPPPVVEHDVSFRAGQGTDGLDTYTPRALLFDVRSEFGAMARINELYATGDEEAECETVPTAERVVPSEWTDLGAAAERRRGRPRYWSDYASVLFHPRSQVAVAAPALYGSSFLAAPDADSASPAPCSFADGVRVAHAMEGEQRVMEEQVRWLAEDSDLMQGFQVAASASDAFSGIASAYLGLLADEYPKTERHATLLARAMPAPHARVAAMNEVLALTHAAEHAHLVVPVHLHGAAQPRACVRPAWDDMHHAAAVVATLWETATLPTRLVQRTESMATLRARLAWRGDTPIVQLGGCMPTPLLAPVAPRADVDALVDAMLAARGYAAPQPPAPAPSLDGRGALAAAWWDRSLAYGADAQLAAAPVAVPYAEAIVARDADAHAEAPTMRALAAWQAEQPPWATRTFVPLAYPTERPYPDYLYGLTSAGRALPGADATQPSAVTSMPCVASLRASPDTLAIVARARAWVVEVLEGHAPLAAYGLDEGMDRDAVLELRETLERLSDAYGTEPMDAAEPGTDEEWVDDAWDV</sequence>
<comment type="subcellular location">
    <subcellularLocation>
        <location evidence="2">Mitochondrion</location>
    </subcellularLocation>
</comment>
<comment type="similarity">
    <text evidence="3">Belongs to the misato family.</text>
</comment>
<feature type="domain" description="DML1/Misato tubulin" evidence="6">
    <location>
        <begin position="120"/>
        <end position="305"/>
    </location>
</feature>
<dbReference type="InterPro" id="IPR036525">
    <property type="entry name" value="Tubulin/FtsZ_GTPase_sf"/>
</dbReference>
<dbReference type="InterPro" id="IPR019605">
    <property type="entry name" value="Misato_II_tubulin-like"/>
</dbReference>
<proteinExistence type="inferred from homology"/>
<name>A0A1M8A3R7_MALS4</name>
<evidence type="ECO:0000259" key="5">
    <source>
        <dbReference type="Pfam" id="PF10644"/>
    </source>
</evidence>
<dbReference type="GO" id="GO:0005739">
    <property type="term" value="C:mitochondrion"/>
    <property type="evidence" value="ECO:0007669"/>
    <property type="project" value="UniProtKB-SubCell"/>
</dbReference>
<accession>A0A1M8A3R7</accession>
<dbReference type="Proteomes" id="UP000186303">
    <property type="component" value="Chromosome 2"/>
</dbReference>
<evidence type="ECO:0000313" key="7">
    <source>
        <dbReference type="EMBL" id="SHO77098.1"/>
    </source>
</evidence>
<evidence type="ECO:0000259" key="6">
    <source>
        <dbReference type="Pfam" id="PF14881"/>
    </source>
</evidence>
<keyword evidence="8" id="KW-1185">Reference proteome</keyword>
<organism evidence="7 8">
    <name type="scientific">Malassezia sympodialis (strain ATCC 42132)</name>
    <name type="common">Atopic eczema-associated yeast</name>
    <dbReference type="NCBI Taxonomy" id="1230383"/>
    <lineage>
        <taxon>Eukaryota</taxon>
        <taxon>Fungi</taxon>
        <taxon>Dikarya</taxon>
        <taxon>Basidiomycota</taxon>
        <taxon>Ustilaginomycotina</taxon>
        <taxon>Malasseziomycetes</taxon>
        <taxon>Malasseziales</taxon>
        <taxon>Malasseziaceae</taxon>
        <taxon>Malassezia</taxon>
    </lineage>
</organism>
<comment type="function">
    <text evidence="1">Involved in the partitioning of the mitochondrial organelle and mitochondrial DNA (mtDNA) inheritance.</text>
</comment>
<gene>
    <name evidence="7" type="ORF">MSYG_1438</name>
</gene>
<dbReference type="SUPFAM" id="SSF52490">
    <property type="entry name" value="Tubulin nucleotide-binding domain-like"/>
    <property type="match status" value="1"/>
</dbReference>
<dbReference type="AlphaFoldDB" id="A0A1M8A3R7"/>
<dbReference type="PANTHER" id="PTHR13391:SF0">
    <property type="entry name" value="PROTEIN MISATO HOMOLOG 1"/>
    <property type="match status" value="1"/>
</dbReference>
<keyword evidence="4" id="KW-0496">Mitochondrion</keyword>
<evidence type="ECO:0000256" key="4">
    <source>
        <dbReference type="ARBA" id="ARBA00023128"/>
    </source>
</evidence>
<evidence type="ECO:0000256" key="3">
    <source>
        <dbReference type="ARBA" id="ARBA00008507"/>
    </source>
</evidence>
<dbReference type="EMBL" id="LT671822">
    <property type="protein sequence ID" value="SHO77098.1"/>
    <property type="molecule type" value="Genomic_DNA"/>
</dbReference>
<dbReference type="InterPro" id="IPR029209">
    <property type="entry name" value="DML1/Misato_tubulin"/>
</dbReference>
<evidence type="ECO:0000256" key="2">
    <source>
        <dbReference type="ARBA" id="ARBA00004173"/>
    </source>
</evidence>
<dbReference type="VEuPathDB" id="FungiDB:MSYG_1438"/>
<feature type="domain" description="Misato Segment II tubulin-like" evidence="5">
    <location>
        <begin position="4"/>
        <end position="91"/>
    </location>
</feature>
<dbReference type="Pfam" id="PF10644">
    <property type="entry name" value="Misat_Tub_SegII"/>
    <property type="match status" value="1"/>
</dbReference>
<reference evidence="8" key="1">
    <citation type="journal article" date="2017" name="Nucleic Acids Res.">
        <title>Proteogenomics produces comprehensive and highly accurate protein-coding gene annotation in a complete genome assembly of Malassezia sympodialis.</title>
        <authorList>
            <person name="Zhu Y."/>
            <person name="Engstroem P.G."/>
            <person name="Tellgren-Roth C."/>
            <person name="Baudo C.D."/>
            <person name="Kennell J.C."/>
            <person name="Sun S."/>
            <person name="Billmyre R.B."/>
            <person name="Schroeder M.S."/>
            <person name="Andersson A."/>
            <person name="Holm T."/>
            <person name="Sigurgeirsson B."/>
            <person name="Wu G."/>
            <person name="Sankaranarayanan S.R."/>
            <person name="Siddharthan R."/>
            <person name="Sanyal K."/>
            <person name="Lundeberg J."/>
            <person name="Nystedt B."/>
            <person name="Boekhout T."/>
            <person name="Dawson T.L. Jr."/>
            <person name="Heitman J."/>
            <person name="Scheynius A."/>
            <person name="Lehtioe J."/>
        </authorList>
    </citation>
    <scope>NUCLEOTIDE SEQUENCE [LARGE SCALE GENOMIC DNA]</scope>
    <source>
        <strain evidence="8">ATCC 42132</strain>
    </source>
</reference>
<dbReference type="Gene3D" id="3.40.50.1440">
    <property type="entry name" value="Tubulin/FtsZ, GTPase domain"/>
    <property type="match status" value="1"/>
</dbReference>
<dbReference type="InterPro" id="IPR049942">
    <property type="entry name" value="DML1/Misato"/>
</dbReference>
<evidence type="ECO:0000256" key="1">
    <source>
        <dbReference type="ARBA" id="ARBA00003757"/>
    </source>
</evidence>